<dbReference type="AlphaFoldDB" id="A0A1M7C3W4"/>
<keyword evidence="3" id="KW-1185">Reference proteome</keyword>
<dbReference type="OrthoDB" id="1374368at2"/>
<evidence type="ECO:0000313" key="3">
    <source>
        <dbReference type="Proteomes" id="UP000184420"/>
    </source>
</evidence>
<dbReference type="EMBL" id="FRBL01000004">
    <property type="protein sequence ID" value="SHL61863.1"/>
    <property type="molecule type" value="Genomic_DNA"/>
</dbReference>
<proteinExistence type="predicted"/>
<reference evidence="2 3" key="1">
    <citation type="submission" date="2016-11" db="EMBL/GenBank/DDBJ databases">
        <authorList>
            <person name="Jaros S."/>
            <person name="Januszkiewicz K."/>
            <person name="Wedrychowicz H."/>
        </authorList>
    </citation>
    <scope>NUCLEOTIDE SEQUENCE [LARGE SCALE GENOMIC DNA]</scope>
    <source>
        <strain evidence="2 3">DSM 27406</strain>
    </source>
</reference>
<name>A0A1M7C3W4_9BACT</name>
<gene>
    <name evidence="2" type="ORF">SAMN05444266_104182</name>
</gene>
<dbReference type="InterPro" id="IPR032291">
    <property type="entry name" value="Abn2_C"/>
</dbReference>
<protein>
    <recommendedName>
        <fullName evidence="1">Extracellular endo-alpha-(1-&gt;5)-L-arabinanase C-terminal domain-containing protein</fullName>
    </recommendedName>
</protein>
<sequence length="116" mass="12980">MKQVALILSLCLAGFATKAQTAKELIGKWKLVKETKNGSVSTPKETYQVFEEGGVFQGIKEDKTRKGKWRLSSDNSELTISISVVSLKFSVDYFDAKRRVISNPQTGTLEYEKVTE</sequence>
<accession>A0A1M7C3W4</accession>
<evidence type="ECO:0000313" key="2">
    <source>
        <dbReference type="EMBL" id="SHL61863.1"/>
    </source>
</evidence>
<dbReference type="Pfam" id="PF16369">
    <property type="entry name" value="GH43_C"/>
    <property type="match status" value="1"/>
</dbReference>
<feature type="domain" description="Extracellular endo-alpha-(1-&gt;5)-L-arabinanase C-terminal" evidence="1">
    <location>
        <begin position="18"/>
        <end position="83"/>
    </location>
</feature>
<dbReference type="Proteomes" id="UP000184420">
    <property type="component" value="Unassembled WGS sequence"/>
</dbReference>
<organism evidence="2 3">
    <name type="scientific">Chitinophaga jiangningensis</name>
    <dbReference type="NCBI Taxonomy" id="1419482"/>
    <lineage>
        <taxon>Bacteria</taxon>
        <taxon>Pseudomonadati</taxon>
        <taxon>Bacteroidota</taxon>
        <taxon>Chitinophagia</taxon>
        <taxon>Chitinophagales</taxon>
        <taxon>Chitinophagaceae</taxon>
        <taxon>Chitinophaga</taxon>
    </lineage>
</organism>
<evidence type="ECO:0000259" key="1">
    <source>
        <dbReference type="Pfam" id="PF16369"/>
    </source>
</evidence>
<dbReference type="RefSeq" id="WP_073080780.1">
    <property type="nucleotide sequence ID" value="NZ_FRBL01000004.1"/>
</dbReference>